<dbReference type="EMBL" id="ASSJ01000049">
    <property type="protein sequence ID" value="ERN41362.1"/>
    <property type="molecule type" value="Genomic_DNA"/>
</dbReference>
<gene>
    <name evidence="2" type="ORF">KR51_00019290</name>
</gene>
<dbReference type="Pfam" id="PF03781">
    <property type="entry name" value="FGE-sulfatase"/>
    <property type="match status" value="1"/>
</dbReference>
<dbReference type="RefSeq" id="WP_022606857.1">
    <property type="nucleotide sequence ID" value="NZ_ASSJ01000049.1"/>
</dbReference>
<dbReference type="OrthoDB" id="9768004at2"/>
<dbReference type="Gene3D" id="3.90.1580.10">
    <property type="entry name" value="paralog of FGE (formylglycine-generating enzyme)"/>
    <property type="match status" value="1"/>
</dbReference>
<evidence type="ECO:0000259" key="1">
    <source>
        <dbReference type="Pfam" id="PF03781"/>
    </source>
</evidence>
<dbReference type="eggNOG" id="COG1262">
    <property type="taxonomic scope" value="Bacteria"/>
</dbReference>
<dbReference type="Proteomes" id="UP000016960">
    <property type="component" value="Unassembled WGS sequence"/>
</dbReference>
<dbReference type="STRING" id="582515.KR51_00019290"/>
<proteinExistence type="predicted"/>
<organism evidence="2 3">
    <name type="scientific">Rubidibacter lacunae KORDI 51-2</name>
    <dbReference type="NCBI Taxonomy" id="582515"/>
    <lineage>
        <taxon>Bacteria</taxon>
        <taxon>Bacillati</taxon>
        <taxon>Cyanobacteriota</taxon>
        <taxon>Cyanophyceae</taxon>
        <taxon>Oscillatoriophycideae</taxon>
        <taxon>Chroococcales</taxon>
        <taxon>Aphanothecaceae</taxon>
        <taxon>Rubidibacter</taxon>
    </lineage>
</organism>
<sequence>MGTPQTKLDFRYRKERVLRFVEDPNGLGLEMMLVSGGEFWMGSPEEEPGRSMGEGPQHEVQVRAFLLGRYPVTQSQWRFVVERVPQIAVKLDSNPSGFEGKDRPVEKVKWYEAIEFCARLSQLMGVVYRLPSEAEWEYACRAGTTTPFHFGKTISSDVANYDATKVYGQGEVGKRQGETTSVGYFDAANNFGLSDMHGNVWEWCADPWHKNYQGAPGSGHVWDGKLDSGVYEIIESSLSELLADNRKRVTRGGSWFTPPRYCRSAFRTRIVPDFGFDYQGFRVARSAPRT</sequence>
<dbReference type="AlphaFoldDB" id="U5DKB8"/>
<reference evidence="2 3" key="1">
    <citation type="submission" date="2013-05" db="EMBL/GenBank/DDBJ databases">
        <title>Draft genome sequence of Rubidibacter lacunae KORDI 51-2.</title>
        <authorList>
            <person name="Choi D.H."/>
            <person name="Noh J.H."/>
            <person name="Kwon K.-K."/>
            <person name="Lee J.-H."/>
            <person name="Ryu J.-Y."/>
        </authorList>
    </citation>
    <scope>NUCLEOTIDE SEQUENCE [LARGE SCALE GENOMIC DNA]</scope>
    <source>
        <strain evidence="2 3">KORDI 51-2</strain>
    </source>
</reference>
<dbReference type="PANTHER" id="PTHR23150">
    <property type="entry name" value="SULFATASE MODIFYING FACTOR 1, 2"/>
    <property type="match status" value="1"/>
</dbReference>
<accession>U5DKB8</accession>
<dbReference type="PATRIC" id="fig|582515.4.peg.2170"/>
<keyword evidence="3" id="KW-1185">Reference proteome</keyword>
<dbReference type="InterPro" id="IPR042095">
    <property type="entry name" value="SUMF_sf"/>
</dbReference>
<dbReference type="InterPro" id="IPR051043">
    <property type="entry name" value="Sulfatase_Mod_Factor_Kinase"/>
</dbReference>
<comment type="caution">
    <text evidence="2">The sequence shown here is derived from an EMBL/GenBank/DDBJ whole genome shotgun (WGS) entry which is preliminary data.</text>
</comment>
<dbReference type="InParanoid" id="U5DKB8"/>
<dbReference type="GO" id="GO:0120147">
    <property type="term" value="F:formylglycine-generating oxidase activity"/>
    <property type="evidence" value="ECO:0007669"/>
    <property type="project" value="TreeGrafter"/>
</dbReference>
<dbReference type="InterPro" id="IPR005532">
    <property type="entry name" value="SUMF_dom"/>
</dbReference>
<feature type="domain" description="Sulfatase-modifying factor enzyme-like" evidence="1">
    <location>
        <begin position="30"/>
        <end position="285"/>
    </location>
</feature>
<dbReference type="FunCoup" id="U5DKB8">
    <property type="interactions" value="45"/>
</dbReference>
<evidence type="ECO:0000313" key="3">
    <source>
        <dbReference type="Proteomes" id="UP000016960"/>
    </source>
</evidence>
<evidence type="ECO:0000313" key="2">
    <source>
        <dbReference type="EMBL" id="ERN41362.1"/>
    </source>
</evidence>
<protein>
    <recommendedName>
        <fullName evidence="1">Sulfatase-modifying factor enzyme-like domain-containing protein</fullName>
    </recommendedName>
</protein>
<dbReference type="PANTHER" id="PTHR23150:SF19">
    <property type="entry name" value="FORMYLGLYCINE-GENERATING ENZYME"/>
    <property type="match status" value="1"/>
</dbReference>
<dbReference type="SUPFAM" id="SSF56436">
    <property type="entry name" value="C-type lectin-like"/>
    <property type="match status" value="1"/>
</dbReference>
<dbReference type="InterPro" id="IPR016187">
    <property type="entry name" value="CTDL_fold"/>
</dbReference>
<name>U5DKB8_9CHRO</name>